<proteinExistence type="predicted"/>
<reference evidence="1" key="1">
    <citation type="submission" date="2024-03" db="EMBL/GenBank/DDBJ databases">
        <title>WGS assembly of Saponaria officinalis var. Norfolk2.</title>
        <authorList>
            <person name="Jenkins J."/>
            <person name="Shu S."/>
            <person name="Grimwood J."/>
            <person name="Barry K."/>
            <person name="Goodstein D."/>
            <person name="Schmutz J."/>
            <person name="Leebens-Mack J."/>
            <person name="Osbourn A."/>
        </authorList>
    </citation>
    <scope>NUCLEOTIDE SEQUENCE [LARGE SCALE GENOMIC DNA]</scope>
    <source>
        <strain evidence="1">JIC</strain>
    </source>
</reference>
<dbReference type="PANTHER" id="PTHR33116:SF84">
    <property type="entry name" value="RNA-DIRECTED DNA POLYMERASE"/>
    <property type="match status" value="1"/>
</dbReference>
<evidence type="ECO:0000313" key="2">
    <source>
        <dbReference type="Proteomes" id="UP001443914"/>
    </source>
</evidence>
<dbReference type="PANTHER" id="PTHR33116">
    <property type="entry name" value="REVERSE TRANSCRIPTASE ZINC-BINDING DOMAIN-CONTAINING PROTEIN-RELATED-RELATED"/>
    <property type="match status" value="1"/>
</dbReference>
<gene>
    <name evidence="1" type="ORF">RND81_06G020700</name>
</gene>
<sequence length="193" mass="22417">MKRGSIPSRYLGGTISHKRLGVSDCDGLVDRITDRIRALVARKLSYVGRVVLIKSVYNVLHNYWARIFILPKTVLSKIDSVSRRFLWHGNDVRDSPTLVAWADVCQPKKCGGLGFKDLHKWNLAALAKYVWWVESKADHLWVKWIYSIYLKGRNWQFYQPSSCSSWSWRKICYVKDQFWPLIGSCSDYAIKDG</sequence>
<protein>
    <submittedName>
        <fullName evidence="1">Uncharacterized protein</fullName>
    </submittedName>
</protein>
<dbReference type="EMBL" id="JBDFQZ010000006">
    <property type="protein sequence ID" value="KAK9713338.1"/>
    <property type="molecule type" value="Genomic_DNA"/>
</dbReference>
<dbReference type="AlphaFoldDB" id="A0AAW1K6Q1"/>
<comment type="caution">
    <text evidence="1">The sequence shown here is derived from an EMBL/GenBank/DDBJ whole genome shotgun (WGS) entry which is preliminary data.</text>
</comment>
<name>A0AAW1K6Q1_SAPOF</name>
<organism evidence="1 2">
    <name type="scientific">Saponaria officinalis</name>
    <name type="common">Common soapwort</name>
    <name type="synonym">Lychnis saponaria</name>
    <dbReference type="NCBI Taxonomy" id="3572"/>
    <lineage>
        <taxon>Eukaryota</taxon>
        <taxon>Viridiplantae</taxon>
        <taxon>Streptophyta</taxon>
        <taxon>Embryophyta</taxon>
        <taxon>Tracheophyta</taxon>
        <taxon>Spermatophyta</taxon>
        <taxon>Magnoliopsida</taxon>
        <taxon>eudicotyledons</taxon>
        <taxon>Gunneridae</taxon>
        <taxon>Pentapetalae</taxon>
        <taxon>Caryophyllales</taxon>
        <taxon>Caryophyllaceae</taxon>
        <taxon>Caryophylleae</taxon>
        <taxon>Saponaria</taxon>
    </lineage>
</organism>
<evidence type="ECO:0000313" key="1">
    <source>
        <dbReference type="EMBL" id="KAK9713338.1"/>
    </source>
</evidence>
<keyword evidence="2" id="KW-1185">Reference proteome</keyword>
<dbReference type="Proteomes" id="UP001443914">
    <property type="component" value="Unassembled WGS sequence"/>
</dbReference>
<accession>A0AAW1K6Q1</accession>